<feature type="compositionally biased region" description="Low complexity" evidence="16">
    <location>
        <begin position="1055"/>
        <end position="1066"/>
    </location>
</feature>
<dbReference type="Pfam" id="PF21339">
    <property type="entry name" value="VEGFR-1-like_Ig-like"/>
    <property type="match status" value="1"/>
</dbReference>
<feature type="region of interest" description="Disordered" evidence="16">
    <location>
        <begin position="1232"/>
        <end position="1286"/>
    </location>
</feature>
<feature type="transmembrane region" description="Helical" evidence="17">
    <location>
        <begin position="856"/>
        <end position="876"/>
    </location>
</feature>
<keyword evidence="10" id="KW-1015">Disulfide bond</keyword>
<keyword evidence="5" id="KW-0418">Kinase</keyword>
<dbReference type="InterPro" id="IPR007110">
    <property type="entry name" value="Ig-like_dom"/>
</dbReference>
<keyword evidence="6 15" id="KW-0067">ATP-binding</keyword>
<dbReference type="InterPro" id="IPR003598">
    <property type="entry name" value="Ig_sub2"/>
</dbReference>
<keyword evidence="2" id="KW-0808">Transferase</keyword>
<dbReference type="InterPro" id="IPR011009">
    <property type="entry name" value="Kinase-like_dom_sf"/>
</dbReference>
<keyword evidence="4 15" id="KW-0547">Nucleotide-binding</keyword>
<dbReference type="GO" id="GO:0007169">
    <property type="term" value="P:cell surface receptor protein tyrosine kinase signaling pathway"/>
    <property type="evidence" value="ECO:0007669"/>
    <property type="project" value="TreeGrafter"/>
</dbReference>
<dbReference type="PROSITE" id="PS50011">
    <property type="entry name" value="PROTEIN_KINASE_DOM"/>
    <property type="match status" value="1"/>
</dbReference>
<feature type="compositionally biased region" description="Pro residues" evidence="16">
    <location>
        <begin position="1199"/>
        <end position="1208"/>
    </location>
</feature>
<feature type="domain" description="Ig-like" evidence="20">
    <location>
        <begin position="28"/>
        <end position="103"/>
    </location>
</feature>
<dbReference type="PANTHER" id="PTHR24416:SF600">
    <property type="entry name" value="PDGF- AND VEGF-RECEPTOR RELATED, ISOFORM J"/>
    <property type="match status" value="1"/>
</dbReference>
<dbReference type="InterPro" id="IPR000719">
    <property type="entry name" value="Prot_kinase_dom"/>
</dbReference>
<dbReference type="Pfam" id="PF07714">
    <property type="entry name" value="PK_Tyr_Ser-Thr"/>
    <property type="match status" value="2"/>
</dbReference>
<feature type="domain" description="Ig-like" evidence="20">
    <location>
        <begin position="751"/>
        <end position="844"/>
    </location>
</feature>
<dbReference type="PROSITE" id="PS00107">
    <property type="entry name" value="PROTEIN_KINASE_ATP"/>
    <property type="match status" value="1"/>
</dbReference>
<dbReference type="SMART" id="SM00409">
    <property type="entry name" value="IG"/>
    <property type="match status" value="7"/>
</dbReference>
<evidence type="ECO:0000256" key="16">
    <source>
        <dbReference type="SAM" id="MobiDB-lite"/>
    </source>
</evidence>
<evidence type="ECO:0000256" key="15">
    <source>
        <dbReference type="PROSITE-ProRule" id="PRU10141"/>
    </source>
</evidence>
<feature type="chain" id="PRO_5041912192" description="Vascular endothelial growth factor receptor 1" evidence="18">
    <location>
        <begin position="25"/>
        <end position="1689"/>
    </location>
</feature>
<evidence type="ECO:0000256" key="1">
    <source>
        <dbReference type="ARBA" id="ARBA00004167"/>
    </source>
</evidence>
<evidence type="ECO:0000256" key="11">
    <source>
        <dbReference type="ARBA" id="ARBA00023170"/>
    </source>
</evidence>
<dbReference type="SUPFAM" id="SSF48726">
    <property type="entry name" value="Immunoglobulin"/>
    <property type="match status" value="5"/>
</dbReference>
<dbReference type="GO" id="GO:0004714">
    <property type="term" value="F:transmembrane receptor protein tyrosine kinase activity"/>
    <property type="evidence" value="ECO:0007669"/>
    <property type="project" value="UniProtKB-EC"/>
</dbReference>
<dbReference type="CDD" id="cd00096">
    <property type="entry name" value="Ig"/>
    <property type="match status" value="2"/>
</dbReference>
<evidence type="ECO:0000256" key="8">
    <source>
        <dbReference type="ARBA" id="ARBA00023136"/>
    </source>
</evidence>
<dbReference type="GO" id="GO:0005886">
    <property type="term" value="C:plasma membrane"/>
    <property type="evidence" value="ECO:0007669"/>
    <property type="project" value="TreeGrafter"/>
</dbReference>
<evidence type="ECO:0000256" key="18">
    <source>
        <dbReference type="SAM" id="SignalP"/>
    </source>
</evidence>
<evidence type="ECO:0000313" key="22">
    <source>
        <dbReference type="Proteomes" id="UP001292094"/>
    </source>
</evidence>
<feature type="compositionally biased region" description="Pro residues" evidence="16">
    <location>
        <begin position="1239"/>
        <end position="1254"/>
    </location>
</feature>
<name>A0AAE1TZS8_9EUCA</name>
<keyword evidence="18" id="KW-0732">Signal</keyword>
<evidence type="ECO:0000256" key="7">
    <source>
        <dbReference type="ARBA" id="ARBA00022989"/>
    </source>
</evidence>
<dbReference type="SMART" id="SM00408">
    <property type="entry name" value="IGc2"/>
    <property type="match status" value="5"/>
</dbReference>
<keyword evidence="3 17" id="KW-0812">Transmembrane</keyword>
<feature type="compositionally biased region" description="Basic and acidic residues" evidence="16">
    <location>
        <begin position="1649"/>
        <end position="1660"/>
    </location>
</feature>
<keyword evidence="7 17" id="KW-1133">Transmembrane helix</keyword>
<dbReference type="InterPro" id="IPR036179">
    <property type="entry name" value="Ig-like_dom_sf"/>
</dbReference>
<proteinExistence type="predicted"/>
<dbReference type="PANTHER" id="PTHR24416">
    <property type="entry name" value="TYROSINE-PROTEIN KINASE RECEPTOR"/>
    <property type="match status" value="1"/>
</dbReference>
<keyword evidence="8 17" id="KW-0472">Membrane</keyword>
<dbReference type="InterPro" id="IPR050122">
    <property type="entry name" value="RTK"/>
</dbReference>
<dbReference type="Pfam" id="PF13927">
    <property type="entry name" value="Ig_3"/>
    <property type="match status" value="2"/>
</dbReference>
<feature type="signal peptide" evidence="18">
    <location>
        <begin position="1"/>
        <end position="24"/>
    </location>
</feature>
<dbReference type="InterPro" id="IPR013783">
    <property type="entry name" value="Ig-like_fold"/>
</dbReference>
<evidence type="ECO:0008006" key="23">
    <source>
        <dbReference type="Google" id="ProtNLM"/>
    </source>
</evidence>
<evidence type="ECO:0000256" key="13">
    <source>
        <dbReference type="ARBA" id="ARBA00023319"/>
    </source>
</evidence>
<dbReference type="EMBL" id="JAWZYT010002606">
    <property type="protein sequence ID" value="KAK4303276.1"/>
    <property type="molecule type" value="Genomic_DNA"/>
</dbReference>
<dbReference type="PROSITE" id="PS00109">
    <property type="entry name" value="PROTEIN_KINASE_TYR"/>
    <property type="match status" value="1"/>
</dbReference>
<feature type="domain" description="Ig-like" evidence="20">
    <location>
        <begin position="533"/>
        <end position="634"/>
    </location>
</feature>
<comment type="catalytic activity">
    <reaction evidence="14">
        <text>L-tyrosyl-[protein] + ATP = O-phospho-L-tyrosyl-[protein] + ADP + H(+)</text>
        <dbReference type="Rhea" id="RHEA:10596"/>
        <dbReference type="Rhea" id="RHEA-COMP:10136"/>
        <dbReference type="Rhea" id="RHEA-COMP:20101"/>
        <dbReference type="ChEBI" id="CHEBI:15378"/>
        <dbReference type="ChEBI" id="CHEBI:30616"/>
        <dbReference type="ChEBI" id="CHEBI:46858"/>
        <dbReference type="ChEBI" id="CHEBI:61978"/>
        <dbReference type="ChEBI" id="CHEBI:456216"/>
        <dbReference type="EC" id="2.7.10.1"/>
    </reaction>
</comment>
<evidence type="ECO:0000256" key="5">
    <source>
        <dbReference type="ARBA" id="ARBA00022777"/>
    </source>
</evidence>
<feature type="region of interest" description="Disordered" evidence="16">
    <location>
        <begin position="1528"/>
        <end position="1666"/>
    </location>
</feature>
<dbReference type="FunFam" id="1.10.510.10:FF:000554">
    <property type="entry name" value="Predicted protein"/>
    <property type="match status" value="1"/>
</dbReference>
<dbReference type="Gene3D" id="2.60.40.10">
    <property type="entry name" value="Immunoglobulins"/>
    <property type="match status" value="6"/>
</dbReference>
<feature type="binding site" evidence="15">
    <location>
        <position position="965"/>
    </location>
    <ligand>
        <name>ATP</name>
        <dbReference type="ChEBI" id="CHEBI:30616"/>
    </ligand>
</feature>
<organism evidence="21 22">
    <name type="scientific">Petrolisthes manimaculis</name>
    <dbReference type="NCBI Taxonomy" id="1843537"/>
    <lineage>
        <taxon>Eukaryota</taxon>
        <taxon>Metazoa</taxon>
        <taxon>Ecdysozoa</taxon>
        <taxon>Arthropoda</taxon>
        <taxon>Crustacea</taxon>
        <taxon>Multicrustacea</taxon>
        <taxon>Malacostraca</taxon>
        <taxon>Eumalacostraca</taxon>
        <taxon>Eucarida</taxon>
        <taxon>Decapoda</taxon>
        <taxon>Pleocyemata</taxon>
        <taxon>Anomura</taxon>
        <taxon>Galatheoidea</taxon>
        <taxon>Porcellanidae</taxon>
        <taxon>Petrolisthes</taxon>
    </lineage>
</organism>
<evidence type="ECO:0000256" key="9">
    <source>
        <dbReference type="ARBA" id="ARBA00023137"/>
    </source>
</evidence>
<evidence type="ECO:0000256" key="14">
    <source>
        <dbReference type="ARBA" id="ARBA00051243"/>
    </source>
</evidence>
<keyword evidence="11" id="KW-0675">Receptor</keyword>
<dbReference type="PROSITE" id="PS50835">
    <property type="entry name" value="IG_LIKE"/>
    <property type="match status" value="4"/>
</dbReference>
<feature type="compositionally biased region" description="Polar residues" evidence="16">
    <location>
        <begin position="1265"/>
        <end position="1275"/>
    </location>
</feature>
<evidence type="ECO:0000259" key="19">
    <source>
        <dbReference type="PROSITE" id="PS50011"/>
    </source>
</evidence>
<keyword evidence="22" id="KW-1185">Reference proteome</keyword>
<dbReference type="SUPFAM" id="SSF56112">
    <property type="entry name" value="Protein kinase-like (PK-like)"/>
    <property type="match status" value="1"/>
</dbReference>
<comment type="caution">
    <text evidence="21">The sequence shown here is derived from an EMBL/GenBank/DDBJ whole genome shotgun (WGS) entry which is preliminary data.</text>
</comment>
<feature type="compositionally biased region" description="Polar residues" evidence="16">
    <location>
        <begin position="1624"/>
        <end position="1637"/>
    </location>
</feature>
<evidence type="ECO:0000256" key="10">
    <source>
        <dbReference type="ARBA" id="ARBA00023157"/>
    </source>
</evidence>
<feature type="region of interest" description="Disordered" evidence="16">
    <location>
        <begin position="1046"/>
        <end position="1214"/>
    </location>
</feature>
<keyword evidence="12" id="KW-0325">Glycoprotein</keyword>
<feature type="compositionally biased region" description="Low complexity" evidence="16">
    <location>
        <begin position="1569"/>
        <end position="1586"/>
    </location>
</feature>
<feature type="compositionally biased region" description="Polar residues" evidence="16">
    <location>
        <begin position="1136"/>
        <end position="1145"/>
    </location>
</feature>
<feature type="domain" description="Protein kinase" evidence="19">
    <location>
        <begin position="931"/>
        <end position="1485"/>
    </location>
</feature>
<feature type="domain" description="Ig-like" evidence="20">
    <location>
        <begin position="314"/>
        <end position="408"/>
    </location>
</feature>
<evidence type="ECO:0000256" key="4">
    <source>
        <dbReference type="ARBA" id="ARBA00022741"/>
    </source>
</evidence>
<dbReference type="Proteomes" id="UP001292094">
    <property type="component" value="Unassembled WGS sequence"/>
</dbReference>
<dbReference type="InterPro" id="IPR017441">
    <property type="entry name" value="Protein_kinase_ATP_BS"/>
</dbReference>
<evidence type="ECO:0000256" key="17">
    <source>
        <dbReference type="SAM" id="Phobius"/>
    </source>
</evidence>
<dbReference type="GO" id="GO:0043235">
    <property type="term" value="C:receptor complex"/>
    <property type="evidence" value="ECO:0007669"/>
    <property type="project" value="TreeGrafter"/>
</dbReference>
<evidence type="ECO:0000256" key="6">
    <source>
        <dbReference type="ARBA" id="ARBA00022840"/>
    </source>
</evidence>
<evidence type="ECO:0000259" key="20">
    <source>
        <dbReference type="PROSITE" id="PS50835"/>
    </source>
</evidence>
<dbReference type="GO" id="GO:0005524">
    <property type="term" value="F:ATP binding"/>
    <property type="evidence" value="ECO:0007669"/>
    <property type="project" value="UniProtKB-UniRule"/>
</dbReference>
<dbReference type="InterPro" id="IPR003599">
    <property type="entry name" value="Ig_sub"/>
</dbReference>
<evidence type="ECO:0000256" key="3">
    <source>
        <dbReference type="ARBA" id="ARBA00022692"/>
    </source>
</evidence>
<sequence>MMLSNNHLILLLIVLLCQAWWVRGSGPPRLNVTDEVLVDNRGQNSFSLRCEGSEPVDWDWTPEGLTIEYVDIEDSTHPDTDHPYVSVLTVNEPQTEDTGFYLCYYEGLGDDDWQTNKQHVDSTYVYVDDGSHVFLDFHRPTDIIRTTTSDTLTIPCRTTRPNVTVKLTKDGQDLTNDVKVGEFDHRVGFVLRNPQTQDAGRYQCMSGEYESRAYVTFVNPSIVTLVERGFEENNEVKISKAHFFLSWASSVLWSNDNNLDPLVSYKGTFDARVGFVLRNLILHDSGFYICSAPPFLDTQSFIVQINPPISQDLPKPYIDTEMNQHFVVGNPFSLKCILLRQSQVTFHWDLPDPMANTIRENSTKGDYRISTLTVTNATLSDSGQYKCTVSASGYNSNDVLYNVEVMVSASGYNSNDVLYSVEVMENQNPYINISSEKNSIPVSAGENLQWKSVVRAYPADPILVYRNWTGQEVEETNKRVRTEHKASIAESWLYIDNVTAFDHGKYVLEGTTSNGKQKDSVTCYIKVRSKPTPWLEGVPEYVSPGEEVKVSCVARGFPLPKTAWLFKVCTSGTHNCTSDYQELLNMTALNTTHPKPGNIKNTTITFVPQSSGLLQCLANNDNGTEVTVQPIPISDIGGLFVMQHTGDDGKDMMVFKPSDKVEVIVDDTFSLVCAAAKFTYSNVTLTYSGQELMAVRNDSEWSWKDVIEGRVTQNYEGTYTCTGTLDNDNSKETIKELLVHVHPQEEVKFQPDSNMLPDGHTVMVQEKETLFFLNCTVTGTPKPNITWYKDNQELKPTDPFFDGETVTLKDYGQRLVMKYSLYAGMYKCVAQNRVNQLYGYLTLDIMDTGMSTGAKAGLFATIIGIVVLVVVVICLVRRVKTERKFRKSFRRNELYLFEKGNVGQLNPDCTADEQAELLPYDQDWEVPKKNIRIGKQLGSGAFGRVVKAIVSGLEEDFATSTVAIKMCKSNADASQIRALALELKIMIHLGKHLNIVNLMGASTVEIGKGELWILVEYCRFGNLQVFLQRHRRQFINQIDPTTGRIDLTRTTRATSPLSPSAYSNSSGFRPAPITDQDGYLAPSSTNSKKFPLANPPKGRSPTPTSPTPTSPLIVDQNNSSGGPEPGQAVDNPLYMNANTENTNGTKIGEENEGDTKSGPCPRSPVNDPPDPSSPITISHPTSPPVHPSSQSPSFTDPLLAPPNPPPGYVFPRPHSCGSEASSQCVVLNTDMTTTTFDPLSPPPFSPPPFSPPPSSSTTHSPHSGQDWSGHSTTLMVDSHGQPMVDSHGLPYSEEVGSVPGVTAPFATSDLICWAWQVAQGMDYLSSRKVLHGDLAARNLLLADSNVVKISDFGLSRDMYKKDIYMKKADDLMPIKWMSVEAIRDRIFSVQSDVWAYGVTLWELFSLGSVPYPGTEVNKDFLTLLEDGHRMDRPKYANKEIYDLLLRCWEGEPMLRPTFKQATEVLGALMLPDLRGEYMTMNDPYLRMNEERFNNETDYLNMLSTPHFDNLTQGEAQDDEKVNLHYVNIGPGGGGEDDPDAINKHYLRMSSPGASSPPPSLQPHYLPMQSSSPDPTSTSPTSDSPSPITGVFSPRPIEPSQFTFGQVSDDSKRLPGVTEGEEGKITNTNHVNENSSLINGAPMTPSGITKHQEAGNRRDSEDSVGVDITTDNGEAAYFNLKRTDSNYINM</sequence>
<comment type="subcellular location">
    <subcellularLocation>
        <location evidence="1">Membrane</location>
        <topology evidence="1">Single-pass membrane protein</topology>
    </subcellularLocation>
</comment>
<protein>
    <recommendedName>
        <fullName evidence="23">Vascular endothelial growth factor receptor 1</fullName>
    </recommendedName>
</protein>
<keyword evidence="13" id="KW-0393">Immunoglobulin domain</keyword>
<evidence type="ECO:0000256" key="2">
    <source>
        <dbReference type="ARBA" id="ARBA00022679"/>
    </source>
</evidence>
<evidence type="ECO:0000313" key="21">
    <source>
        <dbReference type="EMBL" id="KAK4303276.1"/>
    </source>
</evidence>
<dbReference type="Gene3D" id="3.30.200.20">
    <property type="entry name" value="Phosphorylase Kinase, domain 1"/>
    <property type="match status" value="1"/>
</dbReference>
<dbReference type="InterPro" id="IPR008266">
    <property type="entry name" value="Tyr_kinase_AS"/>
</dbReference>
<accession>A0AAE1TZS8</accession>
<dbReference type="Gene3D" id="1.10.510.10">
    <property type="entry name" value="Transferase(Phosphotransferase) domain 1"/>
    <property type="match status" value="1"/>
</dbReference>
<evidence type="ECO:0000256" key="12">
    <source>
        <dbReference type="ARBA" id="ARBA00023180"/>
    </source>
</evidence>
<keyword evidence="9" id="KW-0829">Tyrosine-protein kinase</keyword>
<reference evidence="21" key="1">
    <citation type="submission" date="2023-11" db="EMBL/GenBank/DDBJ databases">
        <title>Genome assemblies of two species of porcelain crab, Petrolisthes cinctipes and Petrolisthes manimaculis (Anomura: Porcellanidae).</title>
        <authorList>
            <person name="Angst P."/>
        </authorList>
    </citation>
    <scope>NUCLEOTIDE SEQUENCE</scope>
    <source>
        <strain evidence="21">PB745_02</strain>
        <tissue evidence="21">Gill</tissue>
    </source>
</reference>
<dbReference type="InterPro" id="IPR001245">
    <property type="entry name" value="Ser-Thr/Tyr_kinase_cat_dom"/>
</dbReference>
<gene>
    <name evidence="21" type="ORF">Pmani_024697</name>
</gene>